<protein>
    <submittedName>
        <fullName evidence="4">(2E,6E)-farnesyl diphosphate synthase</fullName>
        <ecNumber evidence="4">2.5.1.10</ecNumber>
    </submittedName>
</protein>
<dbReference type="Pfam" id="PF00348">
    <property type="entry name" value="polyprenyl_synt"/>
    <property type="match status" value="1"/>
</dbReference>
<dbReference type="SUPFAM" id="SSF48576">
    <property type="entry name" value="Terpenoid synthases"/>
    <property type="match status" value="1"/>
</dbReference>
<dbReference type="SFLD" id="SFLDS00005">
    <property type="entry name" value="Isoprenoid_Synthase_Type_I"/>
    <property type="match status" value="1"/>
</dbReference>
<dbReference type="InterPro" id="IPR008949">
    <property type="entry name" value="Isoprenoid_synthase_dom_sf"/>
</dbReference>
<evidence type="ECO:0000256" key="3">
    <source>
        <dbReference type="RuleBase" id="RU004466"/>
    </source>
</evidence>
<dbReference type="GO" id="GO:0046872">
    <property type="term" value="F:metal ion binding"/>
    <property type="evidence" value="ECO:0007669"/>
    <property type="project" value="UniProtKB-KW"/>
</dbReference>
<dbReference type="NCBIfam" id="NF041169">
    <property type="entry name" value="f2_encap_cargo4"/>
    <property type="match status" value="1"/>
</dbReference>
<comment type="similarity">
    <text evidence="3">Belongs to the FPP/GGPP synthase family.</text>
</comment>
<dbReference type="CDD" id="cd00685">
    <property type="entry name" value="Trans_IPPS_HT"/>
    <property type="match status" value="1"/>
</dbReference>
<keyword evidence="2" id="KW-0460">Magnesium</keyword>
<keyword evidence="5" id="KW-1185">Reference proteome</keyword>
<dbReference type="Gene3D" id="1.10.600.10">
    <property type="entry name" value="Farnesyl Diphosphate Synthase"/>
    <property type="match status" value="1"/>
</dbReference>
<accession>A0A2P4URC0</accession>
<reference evidence="4 5" key="1">
    <citation type="journal article" date="2017" name="Chemistry">
        <title>Isolation, Biosynthesis and Chemical Modifications of Rubterolones A-F: Rare Tropolone Alkaloids from Actinomadura sp. 5-2.</title>
        <authorList>
            <person name="Guo H."/>
            <person name="Benndorf R."/>
            <person name="Leichnitz D."/>
            <person name="Klassen J.L."/>
            <person name="Vollmers J."/>
            <person name="Gorls H."/>
            <person name="Steinacker M."/>
            <person name="Weigel C."/>
            <person name="Dahse H.M."/>
            <person name="Kaster A.K."/>
            <person name="de Beer Z.W."/>
            <person name="Poulsen M."/>
            <person name="Beemelmanns C."/>
        </authorList>
    </citation>
    <scope>NUCLEOTIDE SEQUENCE [LARGE SCALE GENOMIC DNA]</scope>
    <source>
        <strain evidence="4 5">5-2</strain>
    </source>
</reference>
<dbReference type="InterPro" id="IPR033749">
    <property type="entry name" value="Polyprenyl_synt_CS"/>
</dbReference>
<sequence>MSAAREATRGRSAPEILRWSRGLVDPALRAAVGELSGEMRAIAEYHFGWRDAAGRPAEAPAGKAVRPALALLAAEAVGGGAADALPAAVAVELAHNFSLLHDDVMDGDLERRHRPTAWAVFGANPAVLAGDALLACAVEGLAAATVGAAAVAAFGRAVRELVEGQSADVSFEERTDVTLAECEAMAAKKTGALIGGACALGAIFGGGDAERTARLRRYGELVGLAFQIMDDLLGIWGDPAVTGKPVHSDLVNRKKSLPVVAALTSGTAEGAALADLYHRAVPLAGAEPARAADLVERAGGRNWAAVRTAELLAEAHAELAAVGPSGGTEADLTAMARLLTDRDH</sequence>
<dbReference type="EC" id="2.5.1.10" evidence="4"/>
<dbReference type="EMBL" id="MTBP01000001">
    <property type="protein sequence ID" value="POM27595.1"/>
    <property type="molecule type" value="Genomic_DNA"/>
</dbReference>
<dbReference type="PANTHER" id="PTHR12001">
    <property type="entry name" value="GERANYLGERANYL PYROPHOSPHATE SYNTHASE"/>
    <property type="match status" value="1"/>
</dbReference>
<dbReference type="PROSITE" id="PS00444">
    <property type="entry name" value="POLYPRENYL_SYNTHASE_2"/>
    <property type="match status" value="1"/>
</dbReference>
<dbReference type="RefSeq" id="WP_103562392.1">
    <property type="nucleotide sequence ID" value="NZ_MTBP01000001.1"/>
</dbReference>
<dbReference type="SFLD" id="SFLDG01017">
    <property type="entry name" value="Polyprenyl_Transferase_Like"/>
    <property type="match status" value="1"/>
</dbReference>
<evidence type="ECO:0000313" key="4">
    <source>
        <dbReference type="EMBL" id="POM27595.1"/>
    </source>
</evidence>
<comment type="caution">
    <text evidence="4">The sequence shown here is derived from an EMBL/GenBank/DDBJ whole genome shotgun (WGS) entry which is preliminary data.</text>
</comment>
<dbReference type="Proteomes" id="UP000242367">
    <property type="component" value="Unassembled WGS sequence"/>
</dbReference>
<proteinExistence type="inferred from homology"/>
<name>A0A2P4URC0_9ACTN</name>
<keyword evidence="3 4" id="KW-0808">Transferase</keyword>
<evidence type="ECO:0000313" key="5">
    <source>
        <dbReference type="Proteomes" id="UP000242367"/>
    </source>
</evidence>
<organism evidence="4 5">
    <name type="scientific">Actinomadura rubteroloni</name>
    <dbReference type="NCBI Taxonomy" id="1926885"/>
    <lineage>
        <taxon>Bacteria</taxon>
        <taxon>Bacillati</taxon>
        <taxon>Actinomycetota</taxon>
        <taxon>Actinomycetes</taxon>
        <taxon>Streptosporangiales</taxon>
        <taxon>Thermomonosporaceae</taxon>
        <taxon>Actinomadura</taxon>
    </lineage>
</organism>
<gene>
    <name evidence="4" type="ORF">BTM25_20110</name>
</gene>
<keyword evidence="1" id="KW-0479">Metal-binding</keyword>
<dbReference type="AlphaFoldDB" id="A0A2P4URC0"/>
<dbReference type="PANTHER" id="PTHR12001:SF86">
    <property type="entry name" value="GERANYLGERANYL DIPHOSPHATE SYNTHASE"/>
    <property type="match status" value="1"/>
</dbReference>
<evidence type="ECO:0000256" key="2">
    <source>
        <dbReference type="ARBA" id="ARBA00022842"/>
    </source>
</evidence>
<dbReference type="PROSITE" id="PS00723">
    <property type="entry name" value="POLYPRENYL_SYNTHASE_1"/>
    <property type="match status" value="1"/>
</dbReference>
<dbReference type="GO" id="GO:0008299">
    <property type="term" value="P:isoprenoid biosynthetic process"/>
    <property type="evidence" value="ECO:0007669"/>
    <property type="project" value="InterPro"/>
</dbReference>
<evidence type="ECO:0000256" key="1">
    <source>
        <dbReference type="ARBA" id="ARBA00022723"/>
    </source>
</evidence>
<dbReference type="InterPro" id="IPR000092">
    <property type="entry name" value="Polyprenyl_synt"/>
</dbReference>
<dbReference type="GO" id="GO:0004337">
    <property type="term" value="F:(2E,6E)-farnesyl diphosphate synthase activity"/>
    <property type="evidence" value="ECO:0007669"/>
    <property type="project" value="UniProtKB-EC"/>
</dbReference>